<gene>
    <name evidence="2" type="ORF">B296_00035635</name>
</gene>
<name>A0A426YD01_ENSVE</name>
<comment type="caution">
    <text evidence="2">The sequence shown here is derived from an EMBL/GenBank/DDBJ whole genome shotgun (WGS) entry which is preliminary data.</text>
</comment>
<dbReference type="EMBL" id="AMZH03013260">
    <property type="protein sequence ID" value="RRT49573.1"/>
    <property type="molecule type" value="Genomic_DNA"/>
</dbReference>
<feature type="region of interest" description="Disordered" evidence="1">
    <location>
        <begin position="108"/>
        <end position="131"/>
    </location>
</feature>
<sequence>MPTSVSANIADFNSASPCQLQSRPVLSASVPTNPANFSFGQFMLASVLVSPANKFRPVMLTSVSDSPVDFSFGQFMSASSRLVHPDFGPGQSMPAEVSASPSNFSFDQSMPASVSANPCRPQSRPFTPASVPTNPTNKFRLVMPALISAIFADKFWLIMPTSVSANSCQLRQIDTSNSDHSLRKGHYPGHRSMSIVRQGVHQSASAERLQVHPSPKEHDSVQLCTNVGTH</sequence>
<accession>A0A426YD01</accession>
<evidence type="ECO:0000313" key="3">
    <source>
        <dbReference type="Proteomes" id="UP000287651"/>
    </source>
</evidence>
<organism evidence="2 3">
    <name type="scientific">Ensete ventricosum</name>
    <name type="common">Abyssinian banana</name>
    <name type="synonym">Musa ensete</name>
    <dbReference type="NCBI Taxonomy" id="4639"/>
    <lineage>
        <taxon>Eukaryota</taxon>
        <taxon>Viridiplantae</taxon>
        <taxon>Streptophyta</taxon>
        <taxon>Embryophyta</taxon>
        <taxon>Tracheophyta</taxon>
        <taxon>Spermatophyta</taxon>
        <taxon>Magnoliopsida</taxon>
        <taxon>Liliopsida</taxon>
        <taxon>Zingiberales</taxon>
        <taxon>Musaceae</taxon>
        <taxon>Ensete</taxon>
    </lineage>
</organism>
<protein>
    <submittedName>
        <fullName evidence="2">Uncharacterized protein</fullName>
    </submittedName>
</protein>
<reference evidence="2 3" key="1">
    <citation type="journal article" date="2014" name="Agronomy (Basel)">
        <title>A Draft Genome Sequence for Ensete ventricosum, the Drought-Tolerant Tree Against Hunger.</title>
        <authorList>
            <person name="Harrison J."/>
            <person name="Moore K.A."/>
            <person name="Paszkiewicz K."/>
            <person name="Jones T."/>
            <person name="Grant M."/>
            <person name="Ambacheew D."/>
            <person name="Muzemil S."/>
            <person name="Studholme D.J."/>
        </authorList>
    </citation>
    <scope>NUCLEOTIDE SEQUENCE [LARGE SCALE GENOMIC DNA]</scope>
</reference>
<dbReference type="Proteomes" id="UP000287651">
    <property type="component" value="Unassembled WGS sequence"/>
</dbReference>
<dbReference type="AlphaFoldDB" id="A0A426YD01"/>
<evidence type="ECO:0000313" key="2">
    <source>
        <dbReference type="EMBL" id="RRT49573.1"/>
    </source>
</evidence>
<feature type="region of interest" description="Disordered" evidence="1">
    <location>
        <begin position="208"/>
        <end position="230"/>
    </location>
</feature>
<proteinExistence type="predicted"/>
<evidence type="ECO:0000256" key="1">
    <source>
        <dbReference type="SAM" id="MobiDB-lite"/>
    </source>
</evidence>